<accession>A0A7J9D0F6</accession>
<comment type="caution">
    <text evidence="1">The sequence shown here is derived from an EMBL/GenBank/DDBJ whole genome shotgun (WGS) entry which is preliminary data.</text>
</comment>
<evidence type="ECO:0000313" key="1">
    <source>
        <dbReference type="EMBL" id="MBA0754229.1"/>
    </source>
</evidence>
<name>A0A7J9D0F6_GOSGO</name>
<protein>
    <submittedName>
        <fullName evidence="1">Uncharacterized protein</fullName>
    </submittedName>
</protein>
<reference evidence="1 2" key="1">
    <citation type="journal article" date="2019" name="Genome Biol. Evol.">
        <title>Insights into the evolution of the New World diploid cottons (Gossypium, subgenus Houzingenia) based on genome sequencing.</title>
        <authorList>
            <person name="Grover C.E."/>
            <person name="Arick M.A. 2nd"/>
            <person name="Thrash A."/>
            <person name="Conover J.L."/>
            <person name="Sanders W.S."/>
            <person name="Peterson D.G."/>
            <person name="Frelichowski J.E."/>
            <person name="Scheffler J.A."/>
            <person name="Scheffler B.E."/>
            <person name="Wendel J.F."/>
        </authorList>
    </citation>
    <scope>NUCLEOTIDE SEQUENCE [LARGE SCALE GENOMIC DNA]</scope>
    <source>
        <strain evidence="1">5</strain>
        <tissue evidence="1">Leaf</tissue>
    </source>
</reference>
<sequence length="136" mass="15331">MEGDIMRSTVNGIPLMVFSKRVHQLLVKYMATTGLQFLESLYAIQTDGYYLAKFQNNEDFEKEISEMGGKVAKLYFNTDNRAQERRYGHAKEVFPKSVPCSKAYNKVLSSGGKVSSDDSMMVEDDIAEGLKLMDHG</sequence>
<organism evidence="1 2">
    <name type="scientific">Gossypium gossypioides</name>
    <name type="common">Mexican cotton</name>
    <name type="synonym">Selera gossypioides</name>
    <dbReference type="NCBI Taxonomy" id="34282"/>
    <lineage>
        <taxon>Eukaryota</taxon>
        <taxon>Viridiplantae</taxon>
        <taxon>Streptophyta</taxon>
        <taxon>Embryophyta</taxon>
        <taxon>Tracheophyta</taxon>
        <taxon>Spermatophyta</taxon>
        <taxon>Magnoliopsida</taxon>
        <taxon>eudicotyledons</taxon>
        <taxon>Gunneridae</taxon>
        <taxon>Pentapetalae</taxon>
        <taxon>rosids</taxon>
        <taxon>malvids</taxon>
        <taxon>Malvales</taxon>
        <taxon>Malvaceae</taxon>
        <taxon>Malvoideae</taxon>
        <taxon>Gossypium</taxon>
    </lineage>
</organism>
<proteinExistence type="predicted"/>
<dbReference type="Proteomes" id="UP000593579">
    <property type="component" value="Unassembled WGS sequence"/>
</dbReference>
<evidence type="ECO:0000313" key="2">
    <source>
        <dbReference type="Proteomes" id="UP000593579"/>
    </source>
</evidence>
<keyword evidence="2" id="KW-1185">Reference proteome</keyword>
<dbReference type="AlphaFoldDB" id="A0A7J9D0F6"/>
<gene>
    <name evidence="1" type="ORF">Gogos_022352</name>
</gene>
<dbReference type="OrthoDB" id="10506327at2759"/>
<dbReference type="EMBL" id="JABEZY010260656">
    <property type="protein sequence ID" value="MBA0754229.1"/>
    <property type="molecule type" value="Genomic_DNA"/>
</dbReference>